<dbReference type="Gene3D" id="3.40.50.1000">
    <property type="entry name" value="HAD superfamily/HAD-like"/>
    <property type="match status" value="1"/>
</dbReference>
<dbReference type="STRING" id="1293597.FC20_GL001336"/>
<sequence>MQESKMQNYFFDFDGTICESRNIYVAAVQKAFEARGVRVPSQDEVYNAMGIPIDVSIAKWARLGHRADLAETLFHESMAEYNQIEDQMVKLFPGIKKTLNQLKLAGKTLFVCSSKTHSELAHNLDNLGLASLFTDFVGADEVVNHKPAADEIQLLADRYQLDLGDSIMLGDAKYDIRMGKNAGCATCACTWGAFDLASLAKEEPDYTAGYPTEILDF</sequence>
<evidence type="ECO:0000313" key="2">
    <source>
        <dbReference type="Proteomes" id="UP000051074"/>
    </source>
</evidence>
<dbReference type="InterPro" id="IPR041492">
    <property type="entry name" value="HAD_2"/>
</dbReference>
<dbReference type="GO" id="GO:0006281">
    <property type="term" value="P:DNA repair"/>
    <property type="evidence" value="ECO:0007669"/>
    <property type="project" value="TreeGrafter"/>
</dbReference>
<protein>
    <submittedName>
        <fullName evidence="1">Phosphoglycolate phosphatase</fullName>
    </submittedName>
</protein>
<organism evidence="1 2">
    <name type="scientific">Lactobacillus equicursoris DSM 19284 = JCM 14600 = CIP 110162</name>
    <dbReference type="NCBI Taxonomy" id="1293597"/>
    <lineage>
        <taxon>Bacteria</taxon>
        <taxon>Bacillati</taxon>
        <taxon>Bacillota</taxon>
        <taxon>Bacilli</taxon>
        <taxon>Lactobacillales</taxon>
        <taxon>Lactobacillaceae</taxon>
        <taxon>Lactobacillus</taxon>
    </lineage>
</organism>
<dbReference type="SFLD" id="SFLDS00003">
    <property type="entry name" value="Haloacid_Dehalogenase"/>
    <property type="match status" value="1"/>
</dbReference>
<dbReference type="InterPro" id="IPR036412">
    <property type="entry name" value="HAD-like_sf"/>
</dbReference>
<dbReference type="PATRIC" id="fig|1293597.4.peg.1422"/>
<dbReference type="NCBIfam" id="TIGR01549">
    <property type="entry name" value="HAD-SF-IA-v1"/>
    <property type="match status" value="1"/>
</dbReference>
<comment type="caution">
    <text evidence="1">The sequence shown here is derived from an EMBL/GenBank/DDBJ whole genome shotgun (WGS) entry which is preliminary data.</text>
</comment>
<dbReference type="InterPro" id="IPR050155">
    <property type="entry name" value="HAD-like_hydrolase_sf"/>
</dbReference>
<dbReference type="InterPro" id="IPR023198">
    <property type="entry name" value="PGP-like_dom2"/>
</dbReference>
<reference evidence="1 2" key="1">
    <citation type="journal article" date="2015" name="Genome Announc.">
        <title>Expanding the biotechnology potential of lactobacilli through comparative genomics of 213 strains and associated genera.</title>
        <authorList>
            <person name="Sun Z."/>
            <person name="Harris H.M."/>
            <person name="McCann A."/>
            <person name="Guo C."/>
            <person name="Argimon S."/>
            <person name="Zhang W."/>
            <person name="Yang X."/>
            <person name="Jeffery I.B."/>
            <person name="Cooney J.C."/>
            <person name="Kagawa T.F."/>
            <person name="Liu W."/>
            <person name="Song Y."/>
            <person name="Salvetti E."/>
            <person name="Wrobel A."/>
            <person name="Rasinkangas P."/>
            <person name="Parkhill J."/>
            <person name="Rea M.C."/>
            <person name="O'Sullivan O."/>
            <person name="Ritari J."/>
            <person name="Douillard F.P."/>
            <person name="Paul Ross R."/>
            <person name="Yang R."/>
            <person name="Briner A.E."/>
            <person name="Felis G.E."/>
            <person name="de Vos W.M."/>
            <person name="Barrangou R."/>
            <person name="Klaenhammer T.R."/>
            <person name="Caufield P.W."/>
            <person name="Cui Y."/>
            <person name="Zhang H."/>
            <person name="O'Toole P.W."/>
        </authorList>
    </citation>
    <scope>NUCLEOTIDE SEQUENCE [LARGE SCALE GENOMIC DNA]</scope>
    <source>
        <strain evidence="1 2">DSM 19284</strain>
    </source>
</reference>
<dbReference type="PANTHER" id="PTHR43434">
    <property type="entry name" value="PHOSPHOGLYCOLATE PHOSPHATASE"/>
    <property type="match status" value="1"/>
</dbReference>
<proteinExistence type="predicted"/>
<dbReference type="EMBL" id="AZDU01000045">
    <property type="protein sequence ID" value="KRL00426.1"/>
    <property type="molecule type" value="Genomic_DNA"/>
</dbReference>
<dbReference type="SFLD" id="SFLDG01129">
    <property type="entry name" value="C1.5:_HAD__Beta-PGM__Phosphata"/>
    <property type="match status" value="1"/>
</dbReference>
<gene>
    <name evidence="1" type="ORF">FC20_GL001336</name>
</gene>
<dbReference type="AlphaFoldDB" id="A0A0R1M6H5"/>
<dbReference type="Pfam" id="PF13419">
    <property type="entry name" value="HAD_2"/>
    <property type="match status" value="1"/>
</dbReference>
<dbReference type="PANTHER" id="PTHR43434:SF26">
    <property type="entry name" value="PYROPHOSPHATASE PPAX"/>
    <property type="match status" value="1"/>
</dbReference>
<dbReference type="eggNOG" id="COG0546">
    <property type="taxonomic scope" value="Bacteria"/>
</dbReference>
<name>A0A0R1M6H5_9LACO</name>
<dbReference type="InterPro" id="IPR023214">
    <property type="entry name" value="HAD_sf"/>
</dbReference>
<dbReference type="GO" id="GO:0005829">
    <property type="term" value="C:cytosol"/>
    <property type="evidence" value="ECO:0007669"/>
    <property type="project" value="TreeGrafter"/>
</dbReference>
<dbReference type="Proteomes" id="UP000051074">
    <property type="component" value="Unassembled WGS sequence"/>
</dbReference>
<dbReference type="Gene3D" id="1.10.150.240">
    <property type="entry name" value="Putative phosphatase, domain 2"/>
    <property type="match status" value="1"/>
</dbReference>
<dbReference type="SFLD" id="SFLDG01135">
    <property type="entry name" value="C1.5.6:_HAD__Beta-PGM__Phospha"/>
    <property type="match status" value="1"/>
</dbReference>
<keyword evidence="2" id="KW-1185">Reference proteome</keyword>
<accession>A0A0R1M6H5</accession>
<dbReference type="NCBIfam" id="TIGR01509">
    <property type="entry name" value="HAD-SF-IA-v3"/>
    <property type="match status" value="1"/>
</dbReference>
<dbReference type="SUPFAM" id="SSF56784">
    <property type="entry name" value="HAD-like"/>
    <property type="match status" value="1"/>
</dbReference>
<dbReference type="InterPro" id="IPR006439">
    <property type="entry name" value="HAD-SF_hydro_IA"/>
</dbReference>
<evidence type="ECO:0000313" key="1">
    <source>
        <dbReference type="EMBL" id="KRL00426.1"/>
    </source>
</evidence>
<dbReference type="GO" id="GO:0008967">
    <property type="term" value="F:phosphoglycolate phosphatase activity"/>
    <property type="evidence" value="ECO:0007669"/>
    <property type="project" value="TreeGrafter"/>
</dbReference>